<dbReference type="RefSeq" id="WP_061256406.1">
    <property type="nucleotide sequence ID" value="NZ_JBFALK010000027.1"/>
</dbReference>
<dbReference type="EMBL" id="JBFALK010000027">
    <property type="protein sequence ID" value="MEV0974124.1"/>
    <property type="molecule type" value="Genomic_DNA"/>
</dbReference>
<gene>
    <name evidence="1" type="ORF">AB0I59_36490</name>
</gene>
<dbReference type="InterPro" id="IPR007061">
    <property type="entry name" value="MST-like"/>
</dbReference>
<accession>A0ABV3GR58</accession>
<keyword evidence="2" id="KW-1185">Reference proteome</keyword>
<dbReference type="Proteomes" id="UP001551675">
    <property type="component" value="Unassembled WGS sequence"/>
</dbReference>
<name>A0ABV3GR58_MICGL</name>
<protein>
    <submittedName>
        <fullName evidence="1">DinB family protein</fullName>
    </submittedName>
</protein>
<evidence type="ECO:0000313" key="2">
    <source>
        <dbReference type="Proteomes" id="UP001551675"/>
    </source>
</evidence>
<sequence>MTRTDMPSSFDERTMLTTFLDYARATVHAKCEGLSDENAASAPLPGSPLMTISGLVSHLRWVEYSWIQVVLLGEEDEGPWTREDPDREMRIGPDFPIAQLLAEYEAQSARYRELVASMELDTLAKRPVRDGKHVELRWIIMHLIEETARHNGHIDILREMADGVTGD</sequence>
<comment type="caution">
    <text evidence="1">The sequence shown here is derived from an EMBL/GenBank/DDBJ whole genome shotgun (WGS) entry which is preliminary data.</text>
</comment>
<dbReference type="InterPro" id="IPR034660">
    <property type="entry name" value="DinB/YfiT-like"/>
</dbReference>
<reference evidence="1 2" key="1">
    <citation type="submission" date="2024-06" db="EMBL/GenBank/DDBJ databases">
        <title>The Natural Products Discovery Center: Release of the First 8490 Sequenced Strains for Exploring Actinobacteria Biosynthetic Diversity.</title>
        <authorList>
            <person name="Kalkreuter E."/>
            <person name="Kautsar S.A."/>
            <person name="Yang D."/>
            <person name="Bader C.D."/>
            <person name="Teijaro C.N."/>
            <person name="Fluegel L."/>
            <person name="Davis C.M."/>
            <person name="Simpson J.R."/>
            <person name="Lauterbach L."/>
            <person name="Steele A.D."/>
            <person name="Gui C."/>
            <person name="Meng S."/>
            <person name="Li G."/>
            <person name="Viehrig K."/>
            <person name="Ye F."/>
            <person name="Su P."/>
            <person name="Kiefer A.F."/>
            <person name="Nichols A."/>
            <person name="Cepeda A.J."/>
            <person name="Yan W."/>
            <person name="Fan B."/>
            <person name="Jiang Y."/>
            <person name="Adhikari A."/>
            <person name="Zheng C.-J."/>
            <person name="Schuster L."/>
            <person name="Cowan T.M."/>
            <person name="Smanski M.J."/>
            <person name="Chevrette M.G."/>
            <person name="De Carvalho L.P.S."/>
            <person name="Shen B."/>
        </authorList>
    </citation>
    <scope>NUCLEOTIDE SEQUENCE [LARGE SCALE GENOMIC DNA]</scope>
    <source>
        <strain evidence="1 2">NPDC050100</strain>
    </source>
</reference>
<dbReference type="Gene3D" id="1.20.120.450">
    <property type="entry name" value="dinb family like domain"/>
    <property type="match status" value="1"/>
</dbReference>
<proteinExistence type="predicted"/>
<dbReference type="SUPFAM" id="SSF109854">
    <property type="entry name" value="DinB/YfiT-like putative metalloenzymes"/>
    <property type="match status" value="1"/>
</dbReference>
<evidence type="ECO:0000313" key="1">
    <source>
        <dbReference type="EMBL" id="MEV0974124.1"/>
    </source>
</evidence>
<organism evidence="1 2">
    <name type="scientific">Microtetraspora glauca</name>
    <dbReference type="NCBI Taxonomy" id="1996"/>
    <lineage>
        <taxon>Bacteria</taxon>
        <taxon>Bacillati</taxon>
        <taxon>Actinomycetota</taxon>
        <taxon>Actinomycetes</taxon>
        <taxon>Streptosporangiales</taxon>
        <taxon>Streptosporangiaceae</taxon>
        <taxon>Microtetraspora</taxon>
    </lineage>
</organism>
<dbReference type="Pfam" id="PF04978">
    <property type="entry name" value="MST"/>
    <property type="match status" value="1"/>
</dbReference>